<feature type="compositionally biased region" description="Polar residues" evidence="6">
    <location>
        <begin position="550"/>
        <end position="559"/>
    </location>
</feature>
<evidence type="ECO:0000256" key="1">
    <source>
        <dbReference type="ARBA" id="ARBA00022723"/>
    </source>
</evidence>
<dbReference type="GO" id="GO:0008270">
    <property type="term" value="F:zinc ion binding"/>
    <property type="evidence" value="ECO:0007669"/>
    <property type="project" value="UniProtKB-KW"/>
</dbReference>
<proteinExistence type="predicted"/>
<feature type="region of interest" description="Disordered" evidence="6">
    <location>
        <begin position="313"/>
        <end position="333"/>
    </location>
</feature>
<evidence type="ECO:0000256" key="4">
    <source>
        <dbReference type="ARBA" id="ARBA00022833"/>
    </source>
</evidence>
<accession>A0A9P6MSA9</accession>
<feature type="domain" description="C2H2-type" evidence="7">
    <location>
        <begin position="269"/>
        <end position="298"/>
    </location>
</feature>
<keyword evidence="9" id="KW-1185">Reference proteome</keyword>
<feature type="compositionally biased region" description="Polar residues" evidence="6">
    <location>
        <begin position="199"/>
        <end position="211"/>
    </location>
</feature>
<feature type="compositionally biased region" description="Polar residues" evidence="6">
    <location>
        <begin position="92"/>
        <end position="120"/>
    </location>
</feature>
<feature type="domain" description="C2H2-type" evidence="7">
    <location>
        <begin position="239"/>
        <end position="268"/>
    </location>
</feature>
<feature type="compositionally biased region" description="Low complexity" evidence="6">
    <location>
        <begin position="1"/>
        <end position="22"/>
    </location>
</feature>
<dbReference type="PROSITE" id="PS50157">
    <property type="entry name" value="ZINC_FINGER_C2H2_2"/>
    <property type="match status" value="4"/>
</dbReference>
<feature type="region of interest" description="Disordered" evidence="6">
    <location>
        <begin position="191"/>
        <end position="238"/>
    </location>
</feature>
<dbReference type="GO" id="GO:0000981">
    <property type="term" value="F:DNA-binding transcription factor activity, RNA polymerase II-specific"/>
    <property type="evidence" value="ECO:0007669"/>
    <property type="project" value="TreeGrafter"/>
</dbReference>
<feature type="compositionally biased region" description="Polar residues" evidence="6">
    <location>
        <begin position="364"/>
        <end position="386"/>
    </location>
</feature>
<feature type="region of interest" description="Disordered" evidence="6">
    <location>
        <begin position="364"/>
        <end position="431"/>
    </location>
</feature>
<evidence type="ECO:0000313" key="9">
    <source>
        <dbReference type="Proteomes" id="UP000703661"/>
    </source>
</evidence>
<feature type="compositionally biased region" description="Low complexity" evidence="6">
    <location>
        <begin position="615"/>
        <end position="633"/>
    </location>
</feature>
<dbReference type="PANTHER" id="PTHR23235:SF120">
    <property type="entry name" value="KRUPPEL-LIKE FACTOR 15"/>
    <property type="match status" value="1"/>
</dbReference>
<feature type="compositionally biased region" description="Low complexity" evidence="6">
    <location>
        <begin position="66"/>
        <end position="82"/>
    </location>
</feature>
<reference evidence="8" key="1">
    <citation type="journal article" date="2020" name="Fungal Divers.">
        <title>Resolving the Mortierellaceae phylogeny through synthesis of multi-gene phylogenetics and phylogenomics.</title>
        <authorList>
            <person name="Vandepol N."/>
            <person name="Liber J."/>
            <person name="Desiro A."/>
            <person name="Na H."/>
            <person name="Kennedy M."/>
            <person name="Barry K."/>
            <person name="Grigoriev I.V."/>
            <person name="Miller A.N."/>
            <person name="O'Donnell K."/>
            <person name="Stajich J.E."/>
            <person name="Bonito G."/>
        </authorList>
    </citation>
    <scope>NUCLEOTIDE SEQUENCE</scope>
    <source>
        <strain evidence="8">NRRL 2769</strain>
    </source>
</reference>
<dbReference type="Proteomes" id="UP000703661">
    <property type="component" value="Unassembled WGS sequence"/>
</dbReference>
<sequence>MTTASASLSSISIGGSGSPNSAQGHIAYHSNVNNSYPSYLDSAPNSPTPPNHSSYPPMPVSESRRSSAPILAIASSSSSAPAQHKRGPSLDQRMNASHNSAYYPSVPPSYQSMQPGSRSSWAGYSSNFNEAEPNYYRGGASGHDARDDYHHSPSNGSYHPIGNVDYRNNNGNNSFDDVHLDGSYSSEYVQDSYNDHYGRNSSNISNPQDSMMMSKHRNNSVSSNASQSSNSSVTQANKHPCKFPTCGWSFKRFEHLKRHMLVHTKERPFVCDFHGCEKSFSRSDNFSAHLRTHTKKAMNMRRFDRQLMMMDPIRTNFSNNPNLPPSDAPQSAVDRKNIVGHNDDHFHHRHSIAGYPSFSVPRSPQSTYSYDYSSQGPTSGSHSGRSSYCYPSDEQPDYETKSSSSFGLPLGHPRRSPSGMHPLDSPTSEGLNNIVPKFDAVKLDLKAAANNPGDAHLYNQYDNHQRPVHPRDYEDGRDYGLNHQNPYPRYPSPESNPMVKKSPSPSPSTHQSRYGGPGTETHGRDLDREREFDQHRRTSLTGHDGPNPNPNGESPTLASRSVVAPSNGYDGSMNFSSHFMPSMEPSRPHQGVRQDSPDMSSADVPPEGMEGSGGLSASSSSSSFASLSRSNNGVDVKSNVTHGYSTPSSYQHQCGSASPPRESYHNGASVDEDVMAAQQQQDHHHHQQQQQRGGMVMVGSGLRAKGMTSSAKNHCCNVPGCMKRFKRLEHLKRHIKTHTLERPFACQTAGCNKRFSRSDNLSQHIKTHQRQLMNKDHWKQRM</sequence>
<feature type="domain" description="C2H2-type" evidence="7">
    <location>
        <begin position="714"/>
        <end position="743"/>
    </location>
</feature>
<evidence type="ECO:0000259" key="7">
    <source>
        <dbReference type="PROSITE" id="PS50157"/>
    </source>
</evidence>
<dbReference type="PROSITE" id="PS00028">
    <property type="entry name" value="ZINC_FINGER_C2H2_1"/>
    <property type="match status" value="4"/>
</dbReference>
<protein>
    <recommendedName>
        <fullName evidence="7">C2H2-type domain-containing protein</fullName>
    </recommendedName>
</protein>
<feature type="region of interest" description="Disordered" evidence="6">
    <location>
        <begin position="135"/>
        <end position="179"/>
    </location>
</feature>
<evidence type="ECO:0000313" key="8">
    <source>
        <dbReference type="EMBL" id="KAG0010732.1"/>
    </source>
</evidence>
<evidence type="ECO:0000256" key="3">
    <source>
        <dbReference type="ARBA" id="ARBA00022771"/>
    </source>
</evidence>
<name>A0A9P6MSA9_9FUNG</name>
<keyword evidence="4" id="KW-0862">Zinc</keyword>
<gene>
    <name evidence="8" type="ORF">BGZ80_001219</name>
</gene>
<dbReference type="Gene3D" id="3.30.160.60">
    <property type="entry name" value="Classic Zinc Finger"/>
    <property type="match status" value="4"/>
</dbReference>
<feature type="region of interest" description="Disordered" evidence="6">
    <location>
        <begin position="1"/>
        <end position="120"/>
    </location>
</feature>
<evidence type="ECO:0000256" key="6">
    <source>
        <dbReference type="SAM" id="MobiDB-lite"/>
    </source>
</evidence>
<feature type="region of interest" description="Disordered" evidence="6">
    <location>
        <begin position="454"/>
        <end position="667"/>
    </location>
</feature>
<dbReference type="GO" id="GO:0000978">
    <property type="term" value="F:RNA polymerase II cis-regulatory region sequence-specific DNA binding"/>
    <property type="evidence" value="ECO:0007669"/>
    <property type="project" value="TreeGrafter"/>
</dbReference>
<dbReference type="InterPro" id="IPR036236">
    <property type="entry name" value="Znf_C2H2_sf"/>
</dbReference>
<dbReference type="Pfam" id="PF00096">
    <property type="entry name" value="zf-C2H2"/>
    <property type="match status" value="3"/>
</dbReference>
<feature type="compositionally biased region" description="Low complexity" evidence="6">
    <location>
        <begin position="219"/>
        <end position="237"/>
    </location>
</feature>
<dbReference type="SUPFAM" id="SSF57667">
    <property type="entry name" value="beta-beta-alpha zinc fingers"/>
    <property type="match status" value="3"/>
</dbReference>
<comment type="caution">
    <text evidence="8">The sequence shown here is derived from an EMBL/GenBank/DDBJ whole genome shotgun (WGS) entry which is preliminary data.</text>
</comment>
<dbReference type="FunFam" id="3.30.160.60:FF:000125">
    <property type="entry name" value="Putative zinc finger protein 143"/>
    <property type="match status" value="2"/>
</dbReference>
<feature type="compositionally biased region" description="Basic and acidic residues" evidence="6">
    <location>
        <begin position="463"/>
        <end position="480"/>
    </location>
</feature>
<dbReference type="PANTHER" id="PTHR23235">
    <property type="entry name" value="KRUEPPEL-LIKE TRANSCRIPTION FACTOR"/>
    <property type="match status" value="1"/>
</dbReference>
<feature type="compositionally biased region" description="Basic and acidic residues" evidence="6">
    <location>
        <begin position="521"/>
        <end position="536"/>
    </location>
</feature>
<dbReference type="InterPro" id="IPR013087">
    <property type="entry name" value="Znf_C2H2_type"/>
</dbReference>
<feature type="domain" description="C2H2-type" evidence="7">
    <location>
        <begin position="744"/>
        <end position="773"/>
    </location>
</feature>
<dbReference type="AlphaFoldDB" id="A0A9P6MSA9"/>
<organism evidence="8 9">
    <name type="scientific">Entomortierella chlamydospora</name>
    <dbReference type="NCBI Taxonomy" id="101097"/>
    <lineage>
        <taxon>Eukaryota</taxon>
        <taxon>Fungi</taxon>
        <taxon>Fungi incertae sedis</taxon>
        <taxon>Mucoromycota</taxon>
        <taxon>Mortierellomycotina</taxon>
        <taxon>Mortierellomycetes</taxon>
        <taxon>Mortierellales</taxon>
        <taxon>Mortierellaceae</taxon>
        <taxon>Entomortierella</taxon>
    </lineage>
</organism>
<dbReference type="SMART" id="SM00355">
    <property type="entry name" value="ZnF_C2H2"/>
    <property type="match status" value="4"/>
</dbReference>
<keyword evidence="2" id="KW-0677">Repeat</keyword>
<keyword evidence="3 5" id="KW-0863">Zinc-finger</keyword>
<feature type="compositionally biased region" description="Polar residues" evidence="6">
    <location>
        <begin position="638"/>
        <end position="656"/>
    </location>
</feature>
<dbReference type="EMBL" id="JAAAID010001276">
    <property type="protein sequence ID" value="KAG0010732.1"/>
    <property type="molecule type" value="Genomic_DNA"/>
</dbReference>
<keyword evidence="1" id="KW-0479">Metal-binding</keyword>
<evidence type="ECO:0000256" key="2">
    <source>
        <dbReference type="ARBA" id="ARBA00022737"/>
    </source>
</evidence>
<evidence type="ECO:0000256" key="5">
    <source>
        <dbReference type="PROSITE-ProRule" id="PRU00042"/>
    </source>
</evidence>